<keyword evidence="3" id="KW-0378">Hydrolase</keyword>
<keyword evidence="2" id="KW-0479">Metal-binding</keyword>
<evidence type="ECO:0000256" key="1">
    <source>
        <dbReference type="ARBA" id="ARBA00022722"/>
    </source>
</evidence>
<dbReference type="GO" id="GO:0046872">
    <property type="term" value="F:metal ion binding"/>
    <property type="evidence" value="ECO:0007669"/>
    <property type="project" value="UniProtKB-KW"/>
</dbReference>
<keyword evidence="4" id="KW-0460">Magnesium</keyword>
<dbReference type="SUPFAM" id="SSF88723">
    <property type="entry name" value="PIN domain-like"/>
    <property type="match status" value="1"/>
</dbReference>
<dbReference type="KEGG" id="mph:MLP_25210"/>
<evidence type="ECO:0000259" key="5">
    <source>
        <dbReference type="Pfam" id="PF01850"/>
    </source>
</evidence>
<reference evidence="6 7" key="1">
    <citation type="submission" date="2011-05" db="EMBL/GenBank/DDBJ databases">
        <title>Whole genome sequence of Microlunatus phosphovorus NM-1.</title>
        <authorList>
            <person name="Hosoyama A."/>
            <person name="Sasaki K."/>
            <person name="Harada T."/>
            <person name="Igarashi R."/>
            <person name="Kawakoshi A."/>
            <person name="Sasagawa M."/>
            <person name="Fukada J."/>
            <person name="Nakamura S."/>
            <person name="Katano Y."/>
            <person name="Hanada S."/>
            <person name="Kamagata Y."/>
            <person name="Nakamura N."/>
            <person name="Yamazaki S."/>
            <person name="Fujita N."/>
        </authorList>
    </citation>
    <scope>NUCLEOTIDE SEQUENCE [LARGE SCALE GENOMIC DNA]</scope>
    <source>
        <strain evidence="7">ATCC 700054 / DSM 10555 / JCM 9379 / NBRC 101784 / NCIMB 13414 / VKM Ac-1990 / NM-1</strain>
    </source>
</reference>
<proteinExistence type="predicted"/>
<keyword evidence="7" id="KW-1185">Reference proteome</keyword>
<dbReference type="InterPro" id="IPR002716">
    <property type="entry name" value="PIN_dom"/>
</dbReference>
<dbReference type="Pfam" id="PF01850">
    <property type="entry name" value="PIN"/>
    <property type="match status" value="1"/>
</dbReference>
<dbReference type="PANTHER" id="PTHR35901">
    <property type="entry name" value="RIBONUCLEASE VAPC3"/>
    <property type="match status" value="1"/>
</dbReference>
<dbReference type="HOGENOM" id="CLU_121774_0_0_11"/>
<evidence type="ECO:0000256" key="4">
    <source>
        <dbReference type="ARBA" id="ARBA00022842"/>
    </source>
</evidence>
<dbReference type="GO" id="GO:0004518">
    <property type="term" value="F:nuclease activity"/>
    <property type="evidence" value="ECO:0007669"/>
    <property type="project" value="UniProtKB-KW"/>
</dbReference>
<dbReference type="InterPro" id="IPR044153">
    <property type="entry name" value="PIN_Pae0151-like"/>
</dbReference>
<accession>F5XGQ3</accession>
<organism evidence="6 7">
    <name type="scientific">Microlunatus phosphovorus (strain ATCC 700054 / DSM 10555 / JCM 9379 / NBRC 101784 / NCIMB 13414 / VKM Ac-1990 / NM-1)</name>
    <dbReference type="NCBI Taxonomy" id="1032480"/>
    <lineage>
        <taxon>Bacteria</taxon>
        <taxon>Bacillati</taxon>
        <taxon>Actinomycetota</taxon>
        <taxon>Actinomycetes</taxon>
        <taxon>Propionibacteriales</taxon>
        <taxon>Propionibacteriaceae</taxon>
        <taxon>Microlunatus</taxon>
    </lineage>
</organism>
<protein>
    <recommendedName>
        <fullName evidence="5">PIN domain-containing protein</fullName>
    </recommendedName>
</protein>
<evidence type="ECO:0000256" key="2">
    <source>
        <dbReference type="ARBA" id="ARBA00022723"/>
    </source>
</evidence>
<dbReference type="Gene3D" id="3.40.50.1010">
    <property type="entry name" value="5'-nuclease"/>
    <property type="match status" value="1"/>
</dbReference>
<dbReference type="GO" id="GO:0016787">
    <property type="term" value="F:hydrolase activity"/>
    <property type="evidence" value="ECO:0007669"/>
    <property type="project" value="UniProtKB-KW"/>
</dbReference>
<sequence>MVIAALVDENRSGAWARSRLLKDKDKTAVPDLLYLEVASAVRRLEQRGELTARRAAAAMEDLMALPLQVARLRTLLPRCWELRHNLTPYDAAYVTLAEFSESPLVTADRRLAAAAGPRCKIELPPHDL</sequence>
<dbReference type="eggNOG" id="COG4113">
    <property type="taxonomic scope" value="Bacteria"/>
</dbReference>
<dbReference type="Proteomes" id="UP000007947">
    <property type="component" value="Chromosome"/>
</dbReference>
<feature type="domain" description="PIN" evidence="5">
    <location>
        <begin position="2"/>
        <end position="115"/>
    </location>
</feature>
<name>F5XGQ3_MICPN</name>
<dbReference type="InterPro" id="IPR029060">
    <property type="entry name" value="PIN-like_dom_sf"/>
</dbReference>
<dbReference type="EMBL" id="AP012204">
    <property type="protein sequence ID" value="BAK35535.1"/>
    <property type="molecule type" value="Genomic_DNA"/>
</dbReference>
<evidence type="ECO:0000313" key="6">
    <source>
        <dbReference type="EMBL" id="BAK35535.1"/>
    </source>
</evidence>
<gene>
    <name evidence="6" type="ordered locus">MLP_25210</name>
</gene>
<keyword evidence="1" id="KW-0540">Nuclease</keyword>
<evidence type="ECO:0000256" key="3">
    <source>
        <dbReference type="ARBA" id="ARBA00022801"/>
    </source>
</evidence>
<dbReference type="InterPro" id="IPR051619">
    <property type="entry name" value="TypeII_TA_RNase_PINc/VapC"/>
</dbReference>
<dbReference type="PANTHER" id="PTHR35901:SF1">
    <property type="entry name" value="EXONUCLEASE VAPC9"/>
    <property type="match status" value="1"/>
</dbReference>
<dbReference type="AlphaFoldDB" id="F5XGQ3"/>
<dbReference type="CDD" id="cd09873">
    <property type="entry name" value="PIN_Pae0151-like"/>
    <property type="match status" value="1"/>
</dbReference>
<evidence type="ECO:0000313" key="7">
    <source>
        <dbReference type="Proteomes" id="UP000007947"/>
    </source>
</evidence>
<dbReference type="STRING" id="1032480.MLP_25210"/>